<dbReference type="OrthoDB" id="439808at2759"/>
<name>A0A9N8ECM3_9STRA</name>
<evidence type="ECO:0000313" key="4">
    <source>
        <dbReference type="Proteomes" id="UP001153069"/>
    </source>
</evidence>
<evidence type="ECO:0000259" key="2">
    <source>
        <dbReference type="PROSITE" id="PS50102"/>
    </source>
</evidence>
<feature type="domain" description="RRM" evidence="2">
    <location>
        <begin position="34"/>
        <end position="111"/>
    </location>
</feature>
<gene>
    <name evidence="3" type="ORF">SEMRO_979_G227190.1</name>
</gene>
<dbReference type="PANTHER" id="PTHR48034">
    <property type="entry name" value="TRANSFORMER-2 SEX-DETERMINING PROTEIN-RELATED"/>
    <property type="match status" value="1"/>
</dbReference>
<protein>
    <submittedName>
        <fullName evidence="3">29 kDa ribonucleoprotein</fullName>
    </submittedName>
</protein>
<dbReference type="InterPro" id="IPR012677">
    <property type="entry name" value="Nucleotide-bd_a/b_plait_sf"/>
</dbReference>
<dbReference type="Proteomes" id="UP001153069">
    <property type="component" value="Unassembled WGS sequence"/>
</dbReference>
<keyword evidence="1" id="KW-0694">RNA-binding</keyword>
<dbReference type="InterPro" id="IPR035979">
    <property type="entry name" value="RBD_domain_sf"/>
</dbReference>
<dbReference type="SMART" id="SM00360">
    <property type="entry name" value="RRM"/>
    <property type="match status" value="1"/>
</dbReference>
<reference evidence="3" key="1">
    <citation type="submission" date="2020-06" db="EMBL/GenBank/DDBJ databases">
        <authorList>
            <consortium name="Plant Systems Biology data submission"/>
        </authorList>
    </citation>
    <scope>NUCLEOTIDE SEQUENCE</scope>
    <source>
        <strain evidence="3">D6</strain>
    </source>
</reference>
<dbReference type="Pfam" id="PF00076">
    <property type="entry name" value="RRM_1"/>
    <property type="match status" value="1"/>
</dbReference>
<sequence length="111" mass="12520">MKEGFEMVERPQYEIDRVMLNIKENKAPNFYGDFKLYVGNIAFECVEQDIYEAFSKIGSVGDVSLVRDDIGRNRGFGFVTMRTAEQGEAAMAELDGTEIKGRNIAVRPSNN</sequence>
<keyword evidence="4" id="KW-1185">Reference proteome</keyword>
<organism evidence="3 4">
    <name type="scientific">Seminavis robusta</name>
    <dbReference type="NCBI Taxonomy" id="568900"/>
    <lineage>
        <taxon>Eukaryota</taxon>
        <taxon>Sar</taxon>
        <taxon>Stramenopiles</taxon>
        <taxon>Ochrophyta</taxon>
        <taxon>Bacillariophyta</taxon>
        <taxon>Bacillariophyceae</taxon>
        <taxon>Bacillariophycidae</taxon>
        <taxon>Naviculales</taxon>
        <taxon>Naviculaceae</taxon>
        <taxon>Seminavis</taxon>
    </lineage>
</organism>
<dbReference type="GO" id="GO:0003723">
    <property type="term" value="F:RNA binding"/>
    <property type="evidence" value="ECO:0007669"/>
    <property type="project" value="UniProtKB-UniRule"/>
</dbReference>
<dbReference type="GO" id="GO:1990904">
    <property type="term" value="C:ribonucleoprotein complex"/>
    <property type="evidence" value="ECO:0007669"/>
    <property type="project" value="UniProtKB-KW"/>
</dbReference>
<dbReference type="Gene3D" id="3.30.70.330">
    <property type="match status" value="1"/>
</dbReference>
<proteinExistence type="predicted"/>
<dbReference type="EMBL" id="CAICTM010000977">
    <property type="protein sequence ID" value="CAB9518977.1"/>
    <property type="molecule type" value="Genomic_DNA"/>
</dbReference>
<evidence type="ECO:0000256" key="1">
    <source>
        <dbReference type="PROSITE-ProRule" id="PRU00176"/>
    </source>
</evidence>
<accession>A0A9N8ECM3</accession>
<dbReference type="InterPro" id="IPR000504">
    <property type="entry name" value="RRM_dom"/>
</dbReference>
<dbReference type="AlphaFoldDB" id="A0A9N8ECM3"/>
<dbReference type="PROSITE" id="PS50102">
    <property type="entry name" value="RRM"/>
    <property type="match status" value="1"/>
</dbReference>
<dbReference type="InterPro" id="IPR050441">
    <property type="entry name" value="RBM"/>
</dbReference>
<dbReference type="SUPFAM" id="SSF54928">
    <property type="entry name" value="RNA-binding domain, RBD"/>
    <property type="match status" value="1"/>
</dbReference>
<evidence type="ECO:0000313" key="3">
    <source>
        <dbReference type="EMBL" id="CAB9518977.1"/>
    </source>
</evidence>
<comment type="caution">
    <text evidence="3">The sequence shown here is derived from an EMBL/GenBank/DDBJ whole genome shotgun (WGS) entry which is preliminary data.</text>
</comment>
<keyword evidence="3" id="KW-0687">Ribonucleoprotein</keyword>